<feature type="compositionally biased region" description="Polar residues" evidence="1">
    <location>
        <begin position="212"/>
        <end position="221"/>
    </location>
</feature>
<name>A0AAD7BA67_9AGAR</name>
<feature type="compositionally biased region" description="Low complexity" evidence="1">
    <location>
        <begin position="202"/>
        <end position="211"/>
    </location>
</feature>
<evidence type="ECO:0000313" key="2">
    <source>
        <dbReference type="EMBL" id="KAJ7614554.1"/>
    </source>
</evidence>
<comment type="caution">
    <text evidence="2">The sequence shown here is derived from an EMBL/GenBank/DDBJ whole genome shotgun (WGS) entry which is preliminary data.</text>
</comment>
<accession>A0AAD7BA67</accession>
<reference evidence="2" key="1">
    <citation type="submission" date="2023-03" db="EMBL/GenBank/DDBJ databases">
        <title>Massive genome expansion in bonnet fungi (Mycena s.s.) driven by repeated elements and novel gene families across ecological guilds.</title>
        <authorList>
            <consortium name="Lawrence Berkeley National Laboratory"/>
            <person name="Harder C.B."/>
            <person name="Miyauchi S."/>
            <person name="Viragh M."/>
            <person name="Kuo A."/>
            <person name="Thoen E."/>
            <person name="Andreopoulos B."/>
            <person name="Lu D."/>
            <person name="Skrede I."/>
            <person name="Drula E."/>
            <person name="Henrissat B."/>
            <person name="Morin E."/>
            <person name="Kohler A."/>
            <person name="Barry K."/>
            <person name="LaButti K."/>
            <person name="Morin E."/>
            <person name="Salamov A."/>
            <person name="Lipzen A."/>
            <person name="Mereny Z."/>
            <person name="Hegedus B."/>
            <person name="Baldrian P."/>
            <person name="Stursova M."/>
            <person name="Weitz H."/>
            <person name="Taylor A."/>
            <person name="Grigoriev I.V."/>
            <person name="Nagy L.G."/>
            <person name="Martin F."/>
            <person name="Kauserud H."/>
        </authorList>
    </citation>
    <scope>NUCLEOTIDE SEQUENCE</scope>
    <source>
        <strain evidence="2">9284</strain>
    </source>
</reference>
<keyword evidence="3" id="KW-1185">Reference proteome</keyword>
<feature type="region of interest" description="Disordered" evidence="1">
    <location>
        <begin position="1"/>
        <end position="32"/>
    </location>
</feature>
<dbReference type="AlphaFoldDB" id="A0AAD7BA67"/>
<organism evidence="2 3">
    <name type="scientific">Roridomyces roridus</name>
    <dbReference type="NCBI Taxonomy" id="1738132"/>
    <lineage>
        <taxon>Eukaryota</taxon>
        <taxon>Fungi</taxon>
        <taxon>Dikarya</taxon>
        <taxon>Basidiomycota</taxon>
        <taxon>Agaricomycotina</taxon>
        <taxon>Agaricomycetes</taxon>
        <taxon>Agaricomycetidae</taxon>
        <taxon>Agaricales</taxon>
        <taxon>Marasmiineae</taxon>
        <taxon>Mycenaceae</taxon>
        <taxon>Roridomyces</taxon>
    </lineage>
</organism>
<gene>
    <name evidence="2" type="ORF">FB45DRAFT_874080</name>
</gene>
<evidence type="ECO:0000313" key="3">
    <source>
        <dbReference type="Proteomes" id="UP001221142"/>
    </source>
</evidence>
<sequence length="417" mass="45664">MNKSPSIWKRRAREEPVRLGDGPSPKREPFPPQAQIICLPTIENRQGPLVPRLARKHFEGLQERDQNAGNPVRIGDGPFPENDTPFDSGTGHAAAKRIIFLLRSFPVQEEQDPPNGSFANEEHVNFNPGRALGVKLGMAICINDSHTIESTPKGLSDCKARMHSECICPTFACLGFGTQSTPFDSGTGPTNLKNPDFCFSQQTTKSSSGGSNLISQPTSTGDIDMHDKNFLHIRPSSTSMDDETRPKTPFKSGTGSVDAIVPFFSCLKSFPVEEEQDPSTLTQWFIWNTLTSGSVLDRSRPTHCDSQMIESNQPKDLCKAPKNESSSCQISFPARQTIRQGLYACGMHLLTMKVIYLVQQKTPFESGTGRAAVKGILFLFEILSHRRGTGSVDITTAVQMGGLRCLPGRSSIARGPL</sequence>
<proteinExistence type="predicted"/>
<feature type="compositionally biased region" description="Basic and acidic residues" evidence="1">
    <location>
        <begin position="12"/>
        <end position="29"/>
    </location>
</feature>
<dbReference type="Proteomes" id="UP001221142">
    <property type="component" value="Unassembled WGS sequence"/>
</dbReference>
<evidence type="ECO:0000256" key="1">
    <source>
        <dbReference type="SAM" id="MobiDB-lite"/>
    </source>
</evidence>
<protein>
    <submittedName>
        <fullName evidence="2">Uncharacterized protein</fullName>
    </submittedName>
</protein>
<feature type="region of interest" description="Disordered" evidence="1">
    <location>
        <begin position="202"/>
        <end position="225"/>
    </location>
</feature>
<dbReference type="EMBL" id="JARKIF010000026">
    <property type="protein sequence ID" value="KAJ7614554.1"/>
    <property type="molecule type" value="Genomic_DNA"/>
</dbReference>